<gene>
    <name evidence="2" type="ORF">Pcinc_040768</name>
</gene>
<comment type="caution">
    <text evidence="2">The sequence shown here is derived from an EMBL/GenBank/DDBJ whole genome shotgun (WGS) entry which is preliminary data.</text>
</comment>
<dbReference type="AlphaFoldDB" id="A0AAE1BNJ4"/>
<dbReference type="Proteomes" id="UP001286313">
    <property type="component" value="Unassembled WGS sequence"/>
</dbReference>
<evidence type="ECO:0000313" key="2">
    <source>
        <dbReference type="EMBL" id="KAK3852654.1"/>
    </source>
</evidence>
<accession>A0AAE1BNJ4</accession>
<sequence>MGDNEGETGRVMEGRWEERALIEGRNAGEGRSEGEDEEKSDKEEDRQWEENKESGGEKEGCVEAVMLPSSWDVESDSAVLA</sequence>
<name>A0AAE1BNJ4_PETCI</name>
<protein>
    <submittedName>
        <fullName evidence="2">Uncharacterized protein</fullName>
    </submittedName>
</protein>
<dbReference type="EMBL" id="JAWQEG010007315">
    <property type="protein sequence ID" value="KAK3852654.1"/>
    <property type="molecule type" value="Genomic_DNA"/>
</dbReference>
<proteinExistence type="predicted"/>
<reference evidence="2" key="1">
    <citation type="submission" date="2023-10" db="EMBL/GenBank/DDBJ databases">
        <title>Genome assemblies of two species of porcelain crab, Petrolisthes cinctipes and Petrolisthes manimaculis (Anomura: Porcellanidae).</title>
        <authorList>
            <person name="Angst P."/>
        </authorList>
    </citation>
    <scope>NUCLEOTIDE SEQUENCE</scope>
    <source>
        <strain evidence="2">PB745_01</strain>
        <tissue evidence="2">Gill</tissue>
    </source>
</reference>
<keyword evidence="3" id="KW-1185">Reference proteome</keyword>
<organism evidence="2 3">
    <name type="scientific">Petrolisthes cinctipes</name>
    <name type="common">Flat porcelain crab</name>
    <dbReference type="NCBI Taxonomy" id="88211"/>
    <lineage>
        <taxon>Eukaryota</taxon>
        <taxon>Metazoa</taxon>
        <taxon>Ecdysozoa</taxon>
        <taxon>Arthropoda</taxon>
        <taxon>Crustacea</taxon>
        <taxon>Multicrustacea</taxon>
        <taxon>Malacostraca</taxon>
        <taxon>Eumalacostraca</taxon>
        <taxon>Eucarida</taxon>
        <taxon>Decapoda</taxon>
        <taxon>Pleocyemata</taxon>
        <taxon>Anomura</taxon>
        <taxon>Galatheoidea</taxon>
        <taxon>Porcellanidae</taxon>
        <taxon>Petrolisthes</taxon>
    </lineage>
</organism>
<evidence type="ECO:0000256" key="1">
    <source>
        <dbReference type="SAM" id="MobiDB-lite"/>
    </source>
</evidence>
<feature type="compositionally biased region" description="Basic and acidic residues" evidence="1">
    <location>
        <begin position="7"/>
        <end position="61"/>
    </location>
</feature>
<evidence type="ECO:0000313" key="3">
    <source>
        <dbReference type="Proteomes" id="UP001286313"/>
    </source>
</evidence>
<feature type="region of interest" description="Disordered" evidence="1">
    <location>
        <begin position="1"/>
        <end position="81"/>
    </location>
</feature>